<evidence type="ECO:0000313" key="2">
    <source>
        <dbReference type="Proteomes" id="UP000683925"/>
    </source>
</evidence>
<protein>
    <submittedName>
        <fullName evidence="1">Uncharacterized protein</fullName>
    </submittedName>
</protein>
<dbReference type="EMBL" id="CAJJDP010000086">
    <property type="protein sequence ID" value="CAD8185930.1"/>
    <property type="molecule type" value="Genomic_DNA"/>
</dbReference>
<proteinExistence type="predicted"/>
<accession>A0A8S1W9G4</accession>
<keyword evidence="2" id="KW-1185">Reference proteome</keyword>
<dbReference type="OMA" id="MAQETQI"/>
<organism evidence="1 2">
    <name type="scientific">Paramecium octaurelia</name>
    <dbReference type="NCBI Taxonomy" id="43137"/>
    <lineage>
        <taxon>Eukaryota</taxon>
        <taxon>Sar</taxon>
        <taxon>Alveolata</taxon>
        <taxon>Ciliophora</taxon>
        <taxon>Intramacronucleata</taxon>
        <taxon>Oligohymenophorea</taxon>
        <taxon>Peniculida</taxon>
        <taxon>Parameciidae</taxon>
        <taxon>Paramecium</taxon>
    </lineage>
</organism>
<reference evidence="1" key="1">
    <citation type="submission" date="2021-01" db="EMBL/GenBank/DDBJ databases">
        <authorList>
            <consortium name="Genoscope - CEA"/>
            <person name="William W."/>
        </authorList>
    </citation>
    <scope>NUCLEOTIDE SEQUENCE</scope>
</reference>
<sequence length="106" mass="12287">MGCNVQKTMSQQNKHIQTTQKFYESAIIVDENQGLINGKKCDFEETGNFMAQETQISRRLQGMINADELQNFINRKHSIVSNPFEYIKKSSKQRKTQSLMTSPRKL</sequence>
<dbReference type="AlphaFoldDB" id="A0A8S1W9G4"/>
<gene>
    <name evidence="1" type="ORF">POCTA_138.1.T0870012</name>
</gene>
<comment type="caution">
    <text evidence="1">The sequence shown here is derived from an EMBL/GenBank/DDBJ whole genome shotgun (WGS) entry which is preliminary data.</text>
</comment>
<evidence type="ECO:0000313" key="1">
    <source>
        <dbReference type="EMBL" id="CAD8185930.1"/>
    </source>
</evidence>
<dbReference type="OrthoDB" id="10339305at2759"/>
<name>A0A8S1W9G4_PAROT</name>
<dbReference type="Proteomes" id="UP000683925">
    <property type="component" value="Unassembled WGS sequence"/>
</dbReference>